<proteinExistence type="predicted"/>
<accession>A0A8D8CQM5</accession>
<protein>
    <submittedName>
        <fullName evidence="2">(northern house mosquito) hypothetical protein</fullName>
    </submittedName>
</protein>
<dbReference type="EMBL" id="HBUE01134300">
    <property type="protein sequence ID" value="CAG6497972.1"/>
    <property type="molecule type" value="Transcribed_RNA"/>
</dbReference>
<feature type="chain" id="PRO_5033998233" evidence="1">
    <location>
        <begin position="19"/>
        <end position="137"/>
    </location>
</feature>
<evidence type="ECO:0000313" key="2">
    <source>
        <dbReference type="EMBL" id="CAG6497972.1"/>
    </source>
</evidence>
<name>A0A8D8CQM5_CULPI</name>
<organism evidence="2">
    <name type="scientific">Culex pipiens</name>
    <name type="common">House mosquito</name>
    <dbReference type="NCBI Taxonomy" id="7175"/>
    <lineage>
        <taxon>Eukaryota</taxon>
        <taxon>Metazoa</taxon>
        <taxon>Ecdysozoa</taxon>
        <taxon>Arthropoda</taxon>
        <taxon>Hexapoda</taxon>
        <taxon>Insecta</taxon>
        <taxon>Pterygota</taxon>
        <taxon>Neoptera</taxon>
        <taxon>Endopterygota</taxon>
        <taxon>Diptera</taxon>
        <taxon>Nematocera</taxon>
        <taxon>Culicoidea</taxon>
        <taxon>Culicidae</taxon>
        <taxon>Culicinae</taxon>
        <taxon>Culicini</taxon>
        <taxon>Culex</taxon>
        <taxon>Culex</taxon>
    </lineage>
</organism>
<feature type="signal peptide" evidence="1">
    <location>
        <begin position="1"/>
        <end position="18"/>
    </location>
</feature>
<sequence>MLEAILILPALLFRPLPANLLTTPLKHTAKWPLPRARYVPAQHKRPPANNQPPPPPRLKIFSLNSNLDDPTGCDVGTNQTLGNKNYSCQDLPPAHTNCNKIKKFMLNFRFFLTFVLIRTEILAHATLTKVKLLIIFT</sequence>
<dbReference type="AlphaFoldDB" id="A0A8D8CQM5"/>
<evidence type="ECO:0000256" key="1">
    <source>
        <dbReference type="SAM" id="SignalP"/>
    </source>
</evidence>
<keyword evidence="1" id="KW-0732">Signal</keyword>
<reference evidence="2" key="1">
    <citation type="submission" date="2021-05" db="EMBL/GenBank/DDBJ databases">
        <authorList>
            <person name="Alioto T."/>
            <person name="Alioto T."/>
            <person name="Gomez Garrido J."/>
        </authorList>
    </citation>
    <scope>NUCLEOTIDE SEQUENCE</scope>
</reference>